<dbReference type="RefSeq" id="WP_108950038.1">
    <property type="nucleotide sequence ID" value="NZ_CP022187.1"/>
</dbReference>
<accession>A0A2U8GS96</accession>
<dbReference type="KEGG" id="acom:CEW83_14875"/>
<keyword evidence="2" id="KW-1185">Reference proteome</keyword>
<organism evidence="1 2">
    <name type="scientific">Parazoarcus communis</name>
    <dbReference type="NCBI Taxonomy" id="41977"/>
    <lineage>
        <taxon>Bacteria</taxon>
        <taxon>Pseudomonadati</taxon>
        <taxon>Pseudomonadota</taxon>
        <taxon>Betaproteobacteria</taxon>
        <taxon>Rhodocyclales</taxon>
        <taxon>Zoogloeaceae</taxon>
        <taxon>Parazoarcus</taxon>
    </lineage>
</organism>
<proteinExistence type="predicted"/>
<reference evidence="1 2" key="1">
    <citation type="submission" date="2017-06" db="EMBL/GenBank/DDBJ databases">
        <title>Azoarcus.</title>
        <authorList>
            <person name="Woo J.-H."/>
            <person name="Kim H.-S."/>
        </authorList>
    </citation>
    <scope>NUCLEOTIDE SEQUENCE [LARGE SCALE GENOMIC DNA]</scope>
    <source>
        <strain evidence="1 2">TSPY31</strain>
    </source>
</reference>
<gene>
    <name evidence="1" type="ORF">CEW83_14875</name>
</gene>
<protein>
    <submittedName>
        <fullName evidence="1">Uncharacterized protein</fullName>
    </submittedName>
</protein>
<evidence type="ECO:0000313" key="1">
    <source>
        <dbReference type="EMBL" id="AWI76338.1"/>
    </source>
</evidence>
<name>A0A2U8GS96_9RHOO</name>
<dbReference type="EMBL" id="CP022187">
    <property type="protein sequence ID" value="AWI76338.1"/>
    <property type="molecule type" value="Genomic_DNA"/>
</dbReference>
<evidence type="ECO:0000313" key="2">
    <source>
        <dbReference type="Proteomes" id="UP000244930"/>
    </source>
</evidence>
<dbReference type="Proteomes" id="UP000244930">
    <property type="component" value="Chromosome"/>
</dbReference>
<dbReference type="AlphaFoldDB" id="A0A2U8GS96"/>
<sequence length="165" mass="18198">MTSPPQKTESVFATLPTVLQTIDGTLTVPTEDDELAIIAYDGFRYLTALGFVRGQPALALLYDLDIVHLGTRPGSRLIEFRIYVRLKERVRTEIDRTGAVELIANALALPAAIEVSAEQWGQLFPQVQQQMQNELPQCPPSIRAILHPAPEKPNPFHGGGHSFSL</sequence>